<dbReference type="RefSeq" id="WP_271890603.1">
    <property type="nucleotide sequence ID" value="NZ_JAQBIE010000038.1"/>
</dbReference>
<dbReference type="InterPro" id="IPR000847">
    <property type="entry name" value="LysR_HTH_N"/>
</dbReference>
<protein>
    <submittedName>
        <fullName evidence="6">LysR family transcriptional regulator</fullName>
    </submittedName>
</protein>
<comment type="similarity">
    <text evidence="1">Belongs to the LysR transcriptional regulatory family.</text>
</comment>
<name>A0ABT4ZL81_9RHOB</name>
<dbReference type="PROSITE" id="PS50931">
    <property type="entry name" value="HTH_LYSR"/>
    <property type="match status" value="1"/>
</dbReference>
<dbReference type="InterPro" id="IPR005119">
    <property type="entry name" value="LysR_subst-bd"/>
</dbReference>
<keyword evidence="7" id="KW-1185">Reference proteome</keyword>
<dbReference type="Gene3D" id="1.10.10.10">
    <property type="entry name" value="Winged helix-like DNA-binding domain superfamily/Winged helix DNA-binding domain"/>
    <property type="match status" value="1"/>
</dbReference>
<keyword evidence="2" id="KW-0805">Transcription regulation</keyword>
<dbReference type="Pfam" id="PF03466">
    <property type="entry name" value="LysR_substrate"/>
    <property type="match status" value="1"/>
</dbReference>
<dbReference type="EMBL" id="JAQBIE010000038">
    <property type="protein sequence ID" value="MDB6179506.1"/>
    <property type="molecule type" value="Genomic_DNA"/>
</dbReference>
<dbReference type="Proteomes" id="UP001165641">
    <property type="component" value="Unassembled WGS sequence"/>
</dbReference>
<dbReference type="PANTHER" id="PTHR30427:SF1">
    <property type="entry name" value="TRANSCRIPTIONAL ACTIVATOR PROTEIN LYSR"/>
    <property type="match status" value="1"/>
</dbReference>
<feature type="domain" description="HTH lysR-type" evidence="5">
    <location>
        <begin position="5"/>
        <end position="63"/>
    </location>
</feature>
<evidence type="ECO:0000313" key="7">
    <source>
        <dbReference type="Proteomes" id="UP001165641"/>
    </source>
</evidence>
<evidence type="ECO:0000256" key="1">
    <source>
        <dbReference type="ARBA" id="ARBA00009437"/>
    </source>
</evidence>
<organism evidence="6 7">
    <name type="scientific">Paracoccus onchidii</name>
    <dbReference type="NCBI Taxonomy" id="3017813"/>
    <lineage>
        <taxon>Bacteria</taxon>
        <taxon>Pseudomonadati</taxon>
        <taxon>Pseudomonadota</taxon>
        <taxon>Alphaproteobacteria</taxon>
        <taxon>Rhodobacterales</taxon>
        <taxon>Paracoccaceae</taxon>
        <taxon>Paracoccus</taxon>
    </lineage>
</organism>
<sequence>MSNRVGLRQLRAFHAVMMGGSLTAASERLNLSQPTISKQLTALESSLQIKLFDRRSGTPVSPTPNGVEFFRAIEATISGLDNLGAIARDIAGHGRRRIRIAATPPVLNSLPFTNGLTRFTRDNPDIQIALEARSRVEIEDWAARREIDLAFALLPSSNSALLAEPLLDTRAVAVMHRDHPLADRPMISPEDLAGHSLILPSRQLLRSRIDTILEREGHQIAADIESSSANTCCRLALAGAGIAICDPFSPTAYPTDDLVVRNWSPAVRLTYGVIRHKENEQEPSTRSLLAIMRETLGNFALPVSV</sequence>
<reference evidence="6" key="1">
    <citation type="submission" date="2022-12" db="EMBL/GenBank/DDBJ databases">
        <title>Paracoccus onchidii sp. nov., isolated from a marine invertebrate from the South China Sea.</title>
        <authorList>
            <person name="Xu S."/>
            <person name="Liu Z."/>
            <person name="Xu Y."/>
        </authorList>
    </citation>
    <scope>NUCLEOTIDE SEQUENCE</scope>
    <source>
        <strain evidence="6">Z330</strain>
    </source>
</reference>
<evidence type="ECO:0000256" key="2">
    <source>
        <dbReference type="ARBA" id="ARBA00023015"/>
    </source>
</evidence>
<evidence type="ECO:0000256" key="4">
    <source>
        <dbReference type="ARBA" id="ARBA00023163"/>
    </source>
</evidence>
<gene>
    <name evidence="6" type="ORF">PAF17_18670</name>
</gene>
<evidence type="ECO:0000313" key="6">
    <source>
        <dbReference type="EMBL" id="MDB6179506.1"/>
    </source>
</evidence>
<dbReference type="SUPFAM" id="SSF46785">
    <property type="entry name" value="Winged helix' DNA-binding domain"/>
    <property type="match status" value="1"/>
</dbReference>
<dbReference type="Pfam" id="PF00126">
    <property type="entry name" value="HTH_1"/>
    <property type="match status" value="1"/>
</dbReference>
<dbReference type="PANTHER" id="PTHR30427">
    <property type="entry name" value="TRANSCRIPTIONAL ACTIVATOR PROTEIN LYSR"/>
    <property type="match status" value="1"/>
</dbReference>
<accession>A0ABT4ZL81</accession>
<proteinExistence type="inferred from homology"/>
<dbReference type="SUPFAM" id="SSF53850">
    <property type="entry name" value="Periplasmic binding protein-like II"/>
    <property type="match status" value="1"/>
</dbReference>
<keyword evidence="4" id="KW-0804">Transcription</keyword>
<dbReference type="InterPro" id="IPR036390">
    <property type="entry name" value="WH_DNA-bd_sf"/>
</dbReference>
<dbReference type="PRINTS" id="PR00039">
    <property type="entry name" value="HTHLYSR"/>
</dbReference>
<dbReference type="InterPro" id="IPR036388">
    <property type="entry name" value="WH-like_DNA-bd_sf"/>
</dbReference>
<dbReference type="Gene3D" id="3.40.190.290">
    <property type="match status" value="1"/>
</dbReference>
<comment type="caution">
    <text evidence="6">The sequence shown here is derived from an EMBL/GenBank/DDBJ whole genome shotgun (WGS) entry which is preliminary data.</text>
</comment>
<evidence type="ECO:0000256" key="3">
    <source>
        <dbReference type="ARBA" id="ARBA00023125"/>
    </source>
</evidence>
<keyword evidence="3" id="KW-0238">DNA-binding</keyword>
<evidence type="ECO:0000259" key="5">
    <source>
        <dbReference type="PROSITE" id="PS50931"/>
    </source>
</evidence>